<organism evidence="1 2">
    <name type="scientific">Coleofasciculus chthonoplastes PCC 7420</name>
    <dbReference type="NCBI Taxonomy" id="118168"/>
    <lineage>
        <taxon>Bacteria</taxon>
        <taxon>Bacillati</taxon>
        <taxon>Cyanobacteriota</taxon>
        <taxon>Cyanophyceae</taxon>
        <taxon>Coleofasciculales</taxon>
        <taxon>Coleofasciculaceae</taxon>
        <taxon>Coleofasciculus</taxon>
    </lineage>
</organism>
<reference evidence="1 2" key="1">
    <citation type="submission" date="2008-07" db="EMBL/GenBank/DDBJ databases">
        <authorList>
            <person name="Tandeau de Marsac N."/>
            <person name="Ferriera S."/>
            <person name="Johnson J."/>
            <person name="Kravitz S."/>
            <person name="Beeson K."/>
            <person name="Sutton G."/>
            <person name="Rogers Y.-H."/>
            <person name="Friedman R."/>
            <person name="Frazier M."/>
            <person name="Venter J.C."/>
        </authorList>
    </citation>
    <scope>NUCLEOTIDE SEQUENCE [LARGE SCALE GENOMIC DNA]</scope>
    <source>
        <strain evidence="1 2">PCC 7420</strain>
    </source>
</reference>
<accession>B4VQB7</accession>
<dbReference type="EMBL" id="DS989848">
    <property type="protein sequence ID" value="EDX75781.1"/>
    <property type="molecule type" value="Genomic_DNA"/>
</dbReference>
<dbReference type="AlphaFoldDB" id="B4VQB7"/>
<evidence type="ECO:0000313" key="2">
    <source>
        <dbReference type="Proteomes" id="UP000003835"/>
    </source>
</evidence>
<proteinExistence type="predicted"/>
<dbReference type="Proteomes" id="UP000003835">
    <property type="component" value="Unassembled WGS sequence"/>
</dbReference>
<dbReference type="STRING" id="118168.MC7420_6436"/>
<name>B4VQB7_9CYAN</name>
<sequence length="38" mass="4564">MDEQRQSQNLRIITGIEFGQQGHFEYLRRTSYCSQKSQ</sequence>
<dbReference type="HOGENOM" id="CLU_3326832_0_0_3"/>
<protein>
    <submittedName>
        <fullName evidence="1">Uncharacterized protein</fullName>
    </submittedName>
</protein>
<gene>
    <name evidence="1" type="ORF">MC7420_6436</name>
</gene>
<keyword evidence="2" id="KW-1185">Reference proteome</keyword>
<evidence type="ECO:0000313" key="1">
    <source>
        <dbReference type="EMBL" id="EDX75781.1"/>
    </source>
</evidence>